<gene>
    <name evidence="2" type="primary">CIC1</name>
    <name evidence="2" type="ORF">FIM1_2708</name>
</gene>
<dbReference type="EMBL" id="CP015057">
    <property type="protein sequence ID" value="QGN16008.1"/>
    <property type="molecule type" value="Genomic_DNA"/>
</dbReference>
<organism evidence="2 3">
    <name type="scientific">Kluyveromyces marxianus</name>
    <name type="common">Yeast</name>
    <name type="synonym">Candida kefyr</name>
    <dbReference type="NCBI Taxonomy" id="4911"/>
    <lineage>
        <taxon>Eukaryota</taxon>
        <taxon>Fungi</taxon>
        <taxon>Dikarya</taxon>
        <taxon>Ascomycota</taxon>
        <taxon>Saccharomycotina</taxon>
        <taxon>Saccharomycetes</taxon>
        <taxon>Saccharomycetales</taxon>
        <taxon>Saccharomycetaceae</taxon>
        <taxon>Kluyveromyces</taxon>
    </lineage>
</organism>
<feature type="compositionally biased region" description="Basic and acidic residues" evidence="1">
    <location>
        <begin position="358"/>
        <end position="375"/>
    </location>
</feature>
<dbReference type="InterPro" id="IPR028364">
    <property type="entry name" value="Ribosomal_uL1/biogenesis"/>
</dbReference>
<evidence type="ECO:0000256" key="1">
    <source>
        <dbReference type="SAM" id="MobiDB-lite"/>
    </source>
</evidence>
<feature type="region of interest" description="Disordered" evidence="1">
    <location>
        <begin position="1"/>
        <end position="44"/>
    </location>
</feature>
<dbReference type="GO" id="GO:0000502">
    <property type="term" value="C:proteasome complex"/>
    <property type="evidence" value="ECO:0007669"/>
    <property type="project" value="UniProtKB-KW"/>
</dbReference>
<feature type="compositionally biased region" description="Polar residues" evidence="1">
    <location>
        <begin position="21"/>
        <end position="40"/>
    </location>
</feature>
<protein>
    <submittedName>
        <fullName evidence="2">Proteasome-interacting protein CIC1</fullName>
    </submittedName>
</protein>
<reference evidence="2 3" key="1">
    <citation type="submission" date="2016-03" db="EMBL/GenBank/DDBJ databases">
        <title>How can Kluyveromyces marxianus grow so fast - potential evolutionary course in Saccharomyces Complex revealed by comparative genomics.</title>
        <authorList>
            <person name="Mo W."/>
            <person name="Lu W."/>
            <person name="Yang X."/>
            <person name="Qi J."/>
            <person name="Lv H."/>
        </authorList>
    </citation>
    <scope>NUCLEOTIDE SEQUENCE [LARGE SCALE GENOMIC DNA]</scope>
    <source>
        <strain evidence="2 3">FIM1</strain>
    </source>
</reference>
<dbReference type="SUPFAM" id="SSF56808">
    <property type="entry name" value="Ribosomal protein L1"/>
    <property type="match status" value="1"/>
</dbReference>
<proteinExistence type="predicted"/>
<keyword evidence="2" id="KW-0647">Proteasome</keyword>
<evidence type="ECO:0000313" key="3">
    <source>
        <dbReference type="Proteomes" id="UP000422736"/>
    </source>
</evidence>
<keyword evidence="3" id="KW-1185">Reference proteome</keyword>
<sequence length="387" mass="43232">MAVRTKKSKSSNTKKEASSNGPSSSTRSKTNKGNTKQSAETEIIPVERVMNAVKSLQEYLKEHGTDESSLLDDSELKSQLQLVVVNTESFSGSLKNFKPKLVTVPHSVYKPWKEASTTMVKDFKTLLILKDADANAVSSDDLIDLLPEHITIDSIVTGKDLKTKYKAFEKRRAFVQDFSLILADDSIVTALPKLLGGKAYSKLSTTPIAINTRSDNKFNKTTLVNSIKKVYDTKIPTKIPRGNTLNVHLGSLEWFSPEQLAENIVSVAKQFIEKYNIRTVLLKSNESPVLPLYVNLDVLDTLVKSKQDSKVSVESDVVEIDGVEIQLSQFDKSLLQIANPDELDTLFAKQIKQAKRNLEEVEKEEEKEKEHKEVAHVSNKKQKKAAK</sequence>
<dbReference type="InterPro" id="IPR023674">
    <property type="entry name" value="Ribosomal_uL1-like"/>
</dbReference>
<feature type="region of interest" description="Disordered" evidence="1">
    <location>
        <begin position="358"/>
        <end position="387"/>
    </location>
</feature>
<dbReference type="Proteomes" id="UP000422736">
    <property type="component" value="Chromosome 4"/>
</dbReference>
<accession>A0ABX6EUN8</accession>
<evidence type="ECO:0000313" key="2">
    <source>
        <dbReference type="EMBL" id="QGN16008.1"/>
    </source>
</evidence>
<name>A0ABX6EUN8_KLUMA</name>
<feature type="compositionally biased region" description="Basic residues" evidence="1">
    <location>
        <begin position="378"/>
        <end position="387"/>
    </location>
</feature>
<dbReference type="Pfam" id="PF00687">
    <property type="entry name" value="Ribosomal_L1"/>
    <property type="match status" value="1"/>
</dbReference>